<sequence length="392" mass="44201">MQNFNQKYGFKRSDVTLRNWRQRPYNTWSFQHVNEVVPSARIPGGTTQKVSTEGSVSDLAQQYITIKSDKVTIETFLTQSETDVFLIYQKGKPLLNWSAPHYAQDAPHIIFSISKSFTGILAGQLEDLGLLNTSKPVEHYLPEAISSGFSGCTVQQLLDMQASVGFSEEYLNQDGDYARYRRSTAWNPIKQGQVQEGLCDFLCSLPTGTAPHGEKFHYLSPASDLLGLILEQVSGSSYAELMSKFLWRPIEAQNDAFVTVDAYGAPRGAGGLSVQAQDLLRLGETLRQNGQHNNKQIISERWIHDMKTSGSKEAWAKGNFAEFLPNACYRNKWYQLENPYKAFMAIGIHGQWLYVIPEKEVTIVKLSSQALPQDDELDTKCLHFFEQISHIL</sequence>
<comment type="caution">
    <text evidence="2">The sequence shown here is derived from an EMBL/GenBank/DDBJ whole genome shotgun (WGS) entry which is preliminary data.</text>
</comment>
<keyword evidence="3" id="KW-1185">Reference proteome</keyword>
<dbReference type="GO" id="GO:0016787">
    <property type="term" value="F:hydrolase activity"/>
    <property type="evidence" value="ECO:0007669"/>
    <property type="project" value="UniProtKB-KW"/>
</dbReference>
<dbReference type="PANTHER" id="PTHR43283">
    <property type="entry name" value="BETA-LACTAMASE-RELATED"/>
    <property type="match status" value="1"/>
</dbReference>
<dbReference type="PANTHER" id="PTHR43283:SF7">
    <property type="entry name" value="BETA-LACTAMASE-RELATED DOMAIN-CONTAINING PROTEIN"/>
    <property type="match status" value="1"/>
</dbReference>
<keyword evidence="2" id="KW-0378">Hydrolase</keyword>
<evidence type="ECO:0000313" key="2">
    <source>
        <dbReference type="EMBL" id="MFD2208021.1"/>
    </source>
</evidence>
<proteinExistence type="predicted"/>
<feature type="domain" description="Beta-lactamase-related" evidence="1">
    <location>
        <begin position="82"/>
        <end position="378"/>
    </location>
</feature>
<organism evidence="2 3">
    <name type="scientific">Kiloniella antarctica</name>
    <dbReference type="NCBI Taxonomy" id="1550907"/>
    <lineage>
        <taxon>Bacteria</taxon>
        <taxon>Pseudomonadati</taxon>
        <taxon>Pseudomonadota</taxon>
        <taxon>Alphaproteobacteria</taxon>
        <taxon>Rhodospirillales</taxon>
        <taxon>Kiloniellaceae</taxon>
        <taxon>Kiloniella</taxon>
    </lineage>
</organism>
<reference evidence="3" key="1">
    <citation type="journal article" date="2019" name="Int. J. Syst. Evol. Microbiol.">
        <title>The Global Catalogue of Microorganisms (GCM) 10K type strain sequencing project: providing services to taxonomists for standard genome sequencing and annotation.</title>
        <authorList>
            <consortium name="The Broad Institute Genomics Platform"/>
            <consortium name="The Broad Institute Genome Sequencing Center for Infectious Disease"/>
            <person name="Wu L."/>
            <person name="Ma J."/>
        </authorList>
    </citation>
    <scope>NUCLEOTIDE SEQUENCE [LARGE SCALE GENOMIC DNA]</scope>
    <source>
        <strain evidence="3">CGMCC 4.7192</strain>
    </source>
</reference>
<dbReference type="Gene3D" id="3.40.710.10">
    <property type="entry name" value="DD-peptidase/beta-lactamase superfamily"/>
    <property type="match status" value="1"/>
</dbReference>
<dbReference type="InterPro" id="IPR050789">
    <property type="entry name" value="Diverse_Enzym_Activities"/>
</dbReference>
<dbReference type="SUPFAM" id="SSF56601">
    <property type="entry name" value="beta-lactamase/transpeptidase-like"/>
    <property type="match status" value="1"/>
</dbReference>
<name>A0ABW5BT80_9PROT</name>
<dbReference type="EC" id="3.-.-.-" evidence="2"/>
<dbReference type="Pfam" id="PF00144">
    <property type="entry name" value="Beta-lactamase"/>
    <property type="match status" value="1"/>
</dbReference>
<dbReference type="Proteomes" id="UP001597294">
    <property type="component" value="Unassembled WGS sequence"/>
</dbReference>
<gene>
    <name evidence="2" type="ORF">ACFSKO_20580</name>
</gene>
<dbReference type="InterPro" id="IPR012338">
    <property type="entry name" value="Beta-lactam/transpept-like"/>
</dbReference>
<evidence type="ECO:0000259" key="1">
    <source>
        <dbReference type="Pfam" id="PF00144"/>
    </source>
</evidence>
<dbReference type="RefSeq" id="WP_380255237.1">
    <property type="nucleotide sequence ID" value="NZ_JBHUII010000013.1"/>
</dbReference>
<dbReference type="InterPro" id="IPR001466">
    <property type="entry name" value="Beta-lactam-related"/>
</dbReference>
<evidence type="ECO:0000313" key="3">
    <source>
        <dbReference type="Proteomes" id="UP001597294"/>
    </source>
</evidence>
<protein>
    <submittedName>
        <fullName evidence="2">Serine hydrolase domain-containing protein</fullName>
        <ecNumber evidence="2">3.-.-.-</ecNumber>
    </submittedName>
</protein>
<dbReference type="EMBL" id="JBHUII010000013">
    <property type="protein sequence ID" value="MFD2208021.1"/>
    <property type="molecule type" value="Genomic_DNA"/>
</dbReference>
<accession>A0ABW5BT80</accession>